<dbReference type="SMART" id="SM00388">
    <property type="entry name" value="HisKA"/>
    <property type="match status" value="1"/>
</dbReference>
<dbReference type="InterPro" id="IPR001789">
    <property type="entry name" value="Sig_transdc_resp-reg_receiver"/>
</dbReference>
<reference evidence="9 10" key="1">
    <citation type="submission" date="2023-01" db="EMBL/GenBank/DDBJ databases">
        <title>Thalassococcus onchidii sp. nov., isolated from a marine invertebrate from the South China Sea.</title>
        <authorList>
            <person name="Xu S."/>
            <person name="Liu Z."/>
            <person name="Xu Y."/>
        </authorList>
    </citation>
    <scope>NUCLEOTIDE SEQUENCE [LARGE SCALE GENOMIC DNA]</scope>
    <source>
        <strain evidence="9 10">KCTC 32084</strain>
    </source>
</reference>
<dbReference type="SMART" id="SM00387">
    <property type="entry name" value="HATPase_c"/>
    <property type="match status" value="1"/>
</dbReference>
<dbReference type="InterPro" id="IPR035965">
    <property type="entry name" value="PAS-like_dom_sf"/>
</dbReference>
<comment type="caution">
    <text evidence="9">The sequence shown here is derived from an EMBL/GenBank/DDBJ whole genome shotgun (WGS) entry which is preliminary data.</text>
</comment>
<feature type="modified residue" description="4-aspartylphosphate" evidence="6">
    <location>
        <position position="606"/>
    </location>
</feature>
<dbReference type="InterPro" id="IPR011006">
    <property type="entry name" value="CheY-like_superfamily"/>
</dbReference>
<dbReference type="InterPro" id="IPR036097">
    <property type="entry name" value="HisK_dim/P_sf"/>
</dbReference>
<evidence type="ECO:0000256" key="5">
    <source>
        <dbReference type="ARBA" id="ARBA00022777"/>
    </source>
</evidence>
<dbReference type="PANTHER" id="PTHR43047">
    <property type="entry name" value="TWO-COMPONENT HISTIDINE PROTEIN KINASE"/>
    <property type="match status" value="1"/>
</dbReference>
<accession>A0ABT4XQG5</accession>
<keyword evidence="9" id="KW-0547">Nucleotide-binding</keyword>
<dbReference type="PROSITE" id="PS50110">
    <property type="entry name" value="RESPONSE_REGULATORY"/>
    <property type="match status" value="1"/>
</dbReference>
<dbReference type="InterPro" id="IPR036890">
    <property type="entry name" value="HATPase_C_sf"/>
</dbReference>
<feature type="domain" description="Response regulatory" evidence="8">
    <location>
        <begin position="557"/>
        <end position="676"/>
    </location>
</feature>
<dbReference type="PRINTS" id="PR00344">
    <property type="entry name" value="BCTRLSENSOR"/>
</dbReference>
<evidence type="ECO:0000259" key="8">
    <source>
        <dbReference type="PROSITE" id="PS50110"/>
    </source>
</evidence>
<keyword evidence="5" id="KW-0418">Kinase</keyword>
<dbReference type="CDD" id="cd00082">
    <property type="entry name" value="HisKA"/>
    <property type="match status" value="1"/>
</dbReference>
<dbReference type="PROSITE" id="PS50109">
    <property type="entry name" value="HIS_KIN"/>
    <property type="match status" value="1"/>
</dbReference>
<keyword evidence="10" id="KW-1185">Reference proteome</keyword>
<dbReference type="RefSeq" id="WP_271431551.1">
    <property type="nucleotide sequence ID" value="NZ_JAQIOY010000002.1"/>
</dbReference>
<dbReference type="SUPFAM" id="SSF55785">
    <property type="entry name" value="PYP-like sensor domain (PAS domain)"/>
    <property type="match status" value="1"/>
</dbReference>
<dbReference type="EMBL" id="JAQIOY010000002">
    <property type="protein sequence ID" value="MDA7424189.1"/>
    <property type="molecule type" value="Genomic_DNA"/>
</dbReference>
<dbReference type="Gene3D" id="1.10.287.130">
    <property type="match status" value="1"/>
</dbReference>
<dbReference type="InterPro" id="IPR004358">
    <property type="entry name" value="Sig_transdc_His_kin-like_C"/>
</dbReference>
<gene>
    <name evidence="9" type="ORF">PFY00_05590</name>
</gene>
<dbReference type="InterPro" id="IPR003594">
    <property type="entry name" value="HATPase_dom"/>
</dbReference>
<evidence type="ECO:0000313" key="10">
    <source>
        <dbReference type="Proteomes" id="UP001210720"/>
    </source>
</evidence>
<dbReference type="EC" id="2.7.13.3" evidence="2"/>
<dbReference type="Pfam" id="PF00512">
    <property type="entry name" value="HisKA"/>
    <property type="match status" value="1"/>
</dbReference>
<comment type="catalytic activity">
    <reaction evidence="1">
        <text>ATP + protein L-histidine = ADP + protein N-phospho-L-histidine.</text>
        <dbReference type="EC" id="2.7.13.3"/>
    </reaction>
</comment>
<evidence type="ECO:0000256" key="2">
    <source>
        <dbReference type="ARBA" id="ARBA00012438"/>
    </source>
</evidence>
<feature type="domain" description="Histidine kinase" evidence="7">
    <location>
        <begin position="318"/>
        <end position="535"/>
    </location>
</feature>
<evidence type="ECO:0000256" key="6">
    <source>
        <dbReference type="PROSITE-ProRule" id="PRU00169"/>
    </source>
</evidence>
<dbReference type="Pfam" id="PF00072">
    <property type="entry name" value="Response_reg"/>
    <property type="match status" value="1"/>
</dbReference>
<organism evidence="9 10">
    <name type="scientific">Thalassococcus lentus</name>
    <dbReference type="NCBI Taxonomy" id="1210524"/>
    <lineage>
        <taxon>Bacteria</taxon>
        <taxon>Pseudomonadati</taxon>
        <taxon>Pseudomonadota</taxon>
        <taxon>Alphaproteobacteria</taxon>
        <taxon>Rhodobacterales</taxon>
        <taxon>Roseobacteraceae</taxon>
        <taxon>Thalassococcus</taxon>
    </lineage>
</organism>
<keyword evidence="4" id="KW-0808">Transferase</keyword>
<dbReference type="CDD" id="cd16922">
    <property type="entry name" value="HATPase_EvgS-ArcB-TorS-like"/>
    <property type="match status" value="1"/>
</dbReference>
<dbReference type="SUPFAM" id="SSF52172">
    <property type="entry name" value="CheY-like"/>
    <property type="match status" value="1"/>
</dbReference>
<evidence type="ECO:0000313" key="9">
    <source>
        <dbReference type="EMBL" id="MDA7424189.1"/>
    </source>
</evidence>
<dbReference type="GO" id="GO:0005524">
    <property type="term" value="F:ATP binding"/>
    <property type="evidence" value="ECO:0007669"/>
    <property type="project" value="UniProtKB-KW"/>
</dbReference>
<dbReference type="PANTHER" id="PTHR43047:SF64">
    <property type="entry name" value="HISTIDINE KINASE CONTAINING CHEY-HOMOLOGOUS RECEIVER DOMAIN AND PAS DOMAIN-RELATED"/>
    <property type="match status" value="1"/>
</dbReference>
<evidence type="ECO:0000259" key="7">
    <source>
        <dbReference type="PROSITE" id="PS50109"/>
    </source>
</evidence>
<sequence>MAHFEMHQSQFLDFARAEATRLGAAFAHLPVWGWATDSNLIVTVESDRLERWTGIAPERRIGKPLLAVGRAMRMMDRSANVAVLDRLADHAEVELTPFVTVLHGQPTVMALAATPYFDEQGAFLGYIGLTLWLRKIEQILGQTPSGATQVSLCTDAALEILEKNAVAAQDAQALLQEIVDAMGEGLMVTSGTDVEDPENSIVLTNPAYRSMFDLKANQARPGTKLKDFTQSVAENGIAFENLDAVGDVNDALARGESVLMRLHRTNRSLYVKATHRPTGGYVLVHTDVTDLEAQNTALRAARDAAEVANRTKSNFLATMSHEFRTPMNGIVGMVDLLEGTQLCKEQREYLRTIRSSALALTSLITDILDFSKIEAGHLAIHPEPFLLSDMLDKTVGILQPLARQKGIDLSLHTSPGVAPKLVGDALRLRQILLNLIGNAVKFTETGGVSLSVRPSNAGAFQFEVSDTGIGMDAEELQRAFQPFEQIESGFHRQYEGTGLGLAISRRLAEAMGGTLIATSARGQGSRFVLDIPMEIGQGASDPKAQQAPAVDALTGCRVLVVEDNQTNQLVVRRLLEKAGAQVSTAGNGRDALEILRRAGFDVALMDMSMPVMDGLTTTREIRTQQTQQRLRHLPVICLSGNAFERDRNLAKEAGMDDFLSKPVRRDDLIACVARHWSGAKTIAHSAKK</sequence>
<protein>
    <recommendedName>
        <fullName evidence="2">histidine kinase</fullName>
        <ecNumber evidence="2">2.7.13.3</ecNumber>
    </recommendedName>
</protein>
<dbReference type="SUPFAM" id="SSF55874">
    <property type="entry name" value="ATPase domain of HSP90 chaperone/DNA topoisomerase II/histidine kinase"/>
    <property type="match status" value="1"/>
</dbReference>
<dbReference type="Pfam" id="PF02518">
    <property type="entry name" value="HATPase_c"/>
    <property type="match status" value="1"/>
</dbReference>
<dbReference type="Proteomes" id="UP001210720">
    <property type="component" value="Unassembled WGS sequence"/>
</dbReference>
<evidence type="ECO:0000256" key="1">
    <source>
        <dbReference type="ARBA" id="ARBA00000085"/>
    </source>
</evidence>
<keyword evidence="9" id="KW-0067">ATP-binding</keyword>
<evidence type="ECO:0000256" key="4">
    <source>
        <dbReference type="ARBA" id="ARBA00022679"/>
    </source>
</evidence>
<evidence type="ECO:0000256" key="3">
    <source>
        <dbReference type="ARBA" id="ARBA00022553"/>
    </source>
</evidence>
<name>A0ABT4XQG5_9RHOB</name>
<keyword evidence="3 6" id="KW-0597">Phosphoprotein</keyword>
<dbReference type="Pfam" id="PF12860">
    <property type="entry name" value="PAS_7"/>
    <property type="match status" value="1"/>
</dbReference>
<proteinExistence type="predicted"/>
<dbReference type="Gene3D" id="3.30.565.10">
    <property type="entry name" value="Histidine kinase-like ATPase, C-terminal domain"/>
    <property type="match status" value="1"/>
</dbReference>
<dbReference type="SUPFAM" id="SSF47384">
    <property type="entry name" value="Homodimeric domain of signal transducing histidine kinase"/>
    <property type="match status" value="1"/>
</dbReference>
<dbReference type="Gene3D" id="3.30.450.20">
    <property type="entry name" value="PAS domain"/>
    <property type="match status" value="2"/>
</dbReference>
<dbReference type="SMART" id="SM00448">
    <property type="entry name" value="REC"/>
    <property type="match status" value="1"/>
</dbReference>
<dbReference type="InterPro" id="IPR003661">
    <property type="entry name" value="HisK_dim/P_dom"/>
</dbReference>
<dbReference type="InterPro" id="IPR005467">
    <property type="entry name" value="His_kinase_dom"/>
</dbReference>
<dbReference type="CDD" id="cd17546">
    <property type="entry name" value="REC_hyHK_CKI1_RcsC-like"/>
    <property type="match status" value="1"/>
</dbReference>
<dbReference type="Gene3D" id="3.40.50.2300">
    <property type="match status" value="1"/>
</dbReference>